<keyword evidence="4" id="KW-0677">Repeat</keyword>
<evidence type="ECO:0000256" key="2">
    <source>
        <dbReference type="ARBA" id="ARBA00022602"/>
    </source>
</evidence>
<dbReference type="Proteomes" id="UP000193648">
    <property type="component" value="Unassembled WGS sequence"/>
</dbReference>
<protein>
    <recommendedName>
        <fullName evidence="8">Protein prenylyltransferase</fullName>
    </recommendedName>
</protein>
<keyword evidence="7" id="KW-1185">Reference proteome</keyword>
<evidence type="ECO:0000256" key="1">
    <source>
        <dbReference type="ARBA" id="ARBA00006734"/>
    </source>
</evidence>
<feature type="region of interest" description="Disordered" evidence="5">
    <location>
        <begin position="331"/>
        <end position="359"/>
    </location>
</feature>
<evidence type="ECO:0000313" key="7">
    <source>
        <dbReference type="Proteomes" id="UP000193648"/>
    </source>
</evidence>
<dbReference type="RefSeq" id="XP_021882519.1">
    <property type="nucleotide sequence ID" value="XM_022023730.1"/>
</dbReference>
<proteinExistence type="inferred from homology"/>
<evidence type="ECO:0000256" key="4">
    <source>
        <dbReference type="ARBA" id="ARBA00022737"/>
    </source>
</evidence>
<comment type="similarity">
    <text evidence="1">Belongs to the protein prenyltransferase subunit alpha family.</text>
</comment>
<dbReference type="Pfam" id="PF01239">
    <property type="entry name" value="PPTA"/>
    <property type="match status" value="3"/>
</dbReference>
<evidence type="ECO:0000313" key="6">
    <source>
        <dbReference type="EMBL" id="ORZ19979.1"/>
    </source>
</evidence>
<evidence type="ECO:0000256" key="5">
    <source>
        <dbReference type="SAM" id="MobiDB-lite"/>
    </source>
</evidence>
<keyword evidence="3" id="KW-0808">Transferase</keyword>
<dbReference type="Gene3D" id="1.25.40.120">
    <property type="entry name" value="Protein prenylyltransferase"/>
    <property type="match status" value="1"/>
</dbReference>
<reference evidence="6 7" key="1">
    <citation type="submission" date="2016-07" db="EMBL/GenBank/DDBJ databases">
        <title>Pervasive Adenine N6-methylation of Active Genes in Fungi.</title>
        <authorList>
            <consortium name="DOE Joint Genome Institute"/>
            <person name="Mondo S.J."/>
            <person name="Dannebaum R.O."/>
            <person name="Kuo R.C."/>
            <person name="Labutti K."/>
            <person name="Haridas S."/>
            <person name="Kuo A."/>
            <person name="Salamov A."/>
            <person name="Ahrendt S.R."/>
            <person name="Lipzen A."/>
            <person name="Sullivan W."/>
            <person name="Andreopoulos W.B."/>
            <person name="Clum A."/>
            <person name="Lindquist E."/>
            <person name="Daum C."/>
            <person name="Ramamoorthy G.K."/>
            <person name="Gryganskyi A."/>
            <person name="Culley D."/>
            <person name="Magnuson J.K."/>
            <person name="James T.Y."/>
            <person name="O'Malley M.A."/>
            <person name="Stajich J.E."/>
            <person name="Spatafora J.W."/>
            <person name="Visel A."/>
            <person name="Grigoriev I.V."/>
        </authorList>
    </citation>
    <scope>NUCLEOTIDE SEQUENCE [LARGE SCALE GENOMIC DNA]</scope>
    <source>
        <strain evidence="6 7">NRRL 3116</strain>
    </source>
</reference>
<keyword evidence="2" id="KW-0637">Prenyltransferase</keyword>
<feature type="compositionally biased region" description="Low complexity" evidence="5">
    <location>
        <begin position="347"/>
        <end position="359"/>
    </location>
</feature>
<organism evidence="6 7">
    <name type="scientific">Lobosporangium transversale</name>
    <dbReference type="NCBI Taxonomy" id="64571"/>
    <lineage>
        <taxon>Eukaryota</taxon>
        <taxon>Fungi</taxon>
        <taxon>Fungi incertae sedis</taxon>
        <taxon>Mucoromycota</taxon>
        <taxon>Mortierellomycotina</taxon>
        <taxon>Mortierellomycetes</taxon>
        <taxon>Mortierellales</taxon>
        <taxon>Mortierellaceae</taxon>
        <taxon>Lobosporangium</taxon>
    </lineage>
</organism>
<name>A0A1Y2GVA3_9FUNG</name>
<dbReference type="OrthoDB" id="1924260at2759"/>
<dbReference type="PANTHER" id="PTHR11129">
    <property type="entry name" value="PROTEIN FARNESYLTRANSFERASE ALPHA SUBUNIT/RAB GERANYLGERANYL TRANSFERASE ALPHA SUBUNIT"/>
    <property type="match status" value="1"/>
</dbReference>
<evidence type="ECO:0008006" key="8">
    <source>
        <dbReference type="Google" id="ProtNLM"/>
    </source>
</evidence>
<gene>
    <name evidence="6" type="ORF">BCR41DRAFT_351085</name>
</gene>
<dbReference type="GO" id="GO:0005737">
    <property type="term" value="C:cytoplasm"/>
    <property type="evidence" value="ECO:0007669"/>
    <property type="project" value="TreeGrafter"/>
</dbReference>
<evidence type="ECO:0000256" key="3">
    <source>
        <dbReference type="ARBA" id="ARBA00022679"/>
    </source>
</evidence>
<dbReference type="PROSITE" id="PS51147">
    <property type="entry name" value="PFTA"/>
    <property type="match status" value="1"/>
</dbReference>
<dbReference type="InterPro" id="IPR002088">
    <property type="entry name" value="Prenyl_trans_a"/>
</dbReference>
<dbReference type="PANTHER" id="PTHR11129:SF3">
    <property type="entry name" value="PROTEIN PRENYLTRANSFERASE ALPHA SUBUNIT REPEAT-CONTAINING PROTEIN 1"/>
    <property type="match status" value="1"/>
</dbReference>
<accession>A0A1Y2GVA3</accession>
<dbReference type="EMBL" id="MCFF01000013">
    <property type="protein sequence ID" value="ORZ19979.1"/>
    <property type="molecule type" value="Genomic_DNA"/>
</dbReference>
<dbReference type="GeneID" id="33565574"/>
<dbReference type="InParanoid" id="A0A1Y2GVA3"/>
<sequence>MATEVLLANTPITDLDPSLTKTVLYERLVNILNKNNIDELGILPFLPESDTTETGIEREREATAIAATTTTEEKITPHYPFVVQEQGTKLGIPIFCWVPLLDASYEVLKDACKHPVGSSSQEWWTDPGRRRRVIESTSCLTILCPDSFMVMNNRKRLVQEGFLDPQKELEFLNMILTFPRNCKSSGAWFHRKWLLCYIYKDHEASPLPPCIVEGQLKICQLAAERYPKCYYAWTMRHWLVEQLGRHWWNASLKYGFNHGYSHGHESNSNDSFSKHSRGHLINDPNSLLEPLVQELERMRAHMQRNVSDHSSLQHLQQCMIQLSGHWIVLQQRAQSEEQEEPERQRHQQPSSPLSSSPSSSHYVLQWSRKELQQRQHKRDQWFNLEAATTKASTIPSMPVMNHQRSAIRSVLPSAVATFILNASDDGDADQTMADEMASFRWVCHLWLYELKRTRNLIRIYPGHESLWYHLRFVYYGLRWLDSSEIDTAPVFVLGENMKDANQGSKNQDSDHNLLVSPTTEGAFVDQLLKQKEGLSLLDEGKDEQQRYCAERYLDWVRRLDMDIEGA</sequence>
<dbReference type="AlphaFoldDB" id="A0A1Y2GVA3"/>
<dbReference type="SUPFAM" id="SSF48439">
    <property type="entry name" value="Protein prenylyltransferase"/>
    <property type="match status" value="1"/>
</dbReference>
<dbReference type="GO" id="GO:0008318">
    <property type="term" value="F:protein prenyltransferase activity"/>
    <property type="evidence" value="ECO:0007669"/>
    <property type="project" value="InterPro"/>
</dbReference>
<dbReference type="STRING" id="64571.A0A1Y2GVA3"/>
<comment type="caution">
    <text evidence="6">The sequence shown here is derived from an EMBL/GenBank/DDBJ whole genome shotgun (WGS) entry which is preliminary data.</text>
</comment>